<feature type="region of interest" description="Disordered" evidence="1">
    <location>
        <begin position="1"/>
        <end position="21"/>
    </location>
</feature>
<sequence>MPKNNKKKDLSKANPKTNSISYYSDVGLEGAIEEVDNLQLEQLTAVLDDKAKDLSKKGYSETNGSDTLIFEEIRTILSHKATSRNTPNKNIQEEQEESEFEKENKLEESAVEKESKVEKESEFKEESKSKKESKSSSI</sequence>
<reference evidence="2 3" key="1">
    <citation type="submission" date="2021-06" db="EMBL/GenBank/DDBJ databases">
        <authorList>
            <person name="Kallberg Y."/>
            <person name="Tangrot J."/>
            <person name="Rosling A."/>
        </authorList>
    </citation>
    <scope>NUCLEOTIDE SEQUENCE [LARGE SCALE GENOMIC DNA]</scope>
    <source>
        <strain evidence="2 3">120-4 pot B 10/14</strain>
    </source>
</reference>
<evidence type="ECO:0000313" key="2">
    <source>
        <dbReference type="EMBL" id="CAG8637020.1"/>
    </source>
</evidence>
<evidence type="ECO:0000313" key="3">
    <source>
        <dbReference type="Proteomes" id="UP000789901"/>
    </source>
</evidence>
<protein>
    <submittedName>
        <fullName evidence="2">15887_t:CDS:1</fullName>
    </submittedName>
</protein>
<name>A0ABN7UNH9_GIGMA</name>
<accession>A0ABN7UNH9</accession>
<keyword evidence="3" id="KW-1185">Reference proteome</keyword>
<gene>
    <name evidence="2" type="ORF">GMARGA_LOCUS8641</name>
</gene>
<dbReference type="EMBL" id="CAJVQB010004485">
    <property type="protein sequence ID" value="CAG8637020.1"/>
    <property type="molecule type" value="Genomic_DNA"/>
</dbReference>
<comment type="caution">
    <text evidence="2">The sequence shown here is derived from an EMBL/GenBank/DDBJ whole genome shotgun (WGS) entry which is preliminary data.</text>
</comment>
<dbReference type="Proteomes" id="UP000789901">
    <property type="component" value="Unassembled WGS sequence"/>
</dbReference>
<feature type="compositionally biased region" description="Basic and acidic residues" evidence="1">
    <location>
        <begin position="101"/>
        <end position="138"/>
    </location>
</feature>
<feature type="region of interest" description="Disordered" evidence="1">
    <location>
        <begin position="78"/>
        <end position="138"/>
    </location>
</feature>
<organism evidence="2 3">
    <name type="scientific">Gigaspora margarita</name>
    <dbReference type="NCBI Taxonomy" id="4874"/>
    <lineage>
        <taxon>Eukaryota</taxon>
        <taxon>Fungi</taxon>
        <taxon>Fungi incertae sedis</taxon>
        <taxon>Mucoromycota</taxon>
        <taxon>Glomeromycotina</taxon>
        <taxon>Glomeromycetes</taxon>
        <taxon>Diversisporales</taxon>
        <taxon>Gigasporaceae</taxon>
        <taxon>Gigaspora</taxon>
    </lineage>
</organism>
<evidence type="ECO:0000256" key="1">
    <source>
        <dbReference type="SAM" id="MobiDB-lite"/>
    </source>
</evidence>
<proteinExistence type="predicted"/>